<protein>
    <recommendedName>
        <fullName evidence="5">Lipoprotein</fullName>
    </recommendedName>
</protein>
<keyword evidence="2" id="KW-0732">Signal</keyword>
<evidence type="ECO:0000313" key="4">
    <source>
        <dbReference type="Proteomes" id="UP001221838"/>
    </source>
</evidence>
<feature type="region of interest" description="Disordered" evidence="1">
    <location>
        <begin position="24"/>
        <end position="47"/>
    </location>
</feature>
<dbReference type="RefSeq" id="WP_272142965.1">
    <property type="nucleotide sequence ID" value="NZ_JAQNDM010000002.1"/>
</dbReference>
<feature type="signal peptide" evidence="2">
    <location>
        <begin position="1"/>
        <end position="22"/>
    </location>
</feature>
<feature type="chain" id="PRO_5045957826" description="Lipoprotein" evidence="2">
    <location>
        <begin position="23"/>
        <end position="216"/>
    </location>
</feature>
<name>A0ABT5DGM7_9BACT</name>
<comment type="caution">
    <text evidence="3">The sequence shown here is derived from an EMBL/GenBank/DDBJ whole genome shotgun (WGS) entry which is preliminary data.</text>
</comment>
<evidence type="ECO:0000313" key="3">
    <source>
        <dbReference type="EMBL" id="MDC0712826.1"/>
    </source>
</evidence>
<evidence type="ECO:0000256" key="1">
    <source>
        <dbReference type="SAM" id="MobiDB-lite"/>
    </source>
</evidence>
<proteinExistence type="predicted"/>
<sequence>MRLSLRLSFLAACGAAALVACGDSEPAGEPPPQNPQEQEDPCAPHGHIHREAEGDWCHCDRGYLAPEEHLVCVVDPRYVPREEGEFDFGDNGEHACWHVDNGPYATATASESRTPRVDAFHTLYTVNLRQTAEGHTGSFQFKAFGTGDFIVYLSEHVPLTVHEGTIPVELIAEKHTTVCTGLQHMAGLELTEGVTYTFTLGPTSLAQLRMVTEYFP</sequence>
<keyword evidence="4" id="KW-1185">Reference proteome</keyword>
<reference evidence="3 4" key="1">
    <citation type="submission" date="2022-11" db="EMBL/GenBank/DDBJ databases">
        <title>Minimal conservation of predation-associated metabolite biosynthetic gene clusters underscores biosynthetic potential of Myxococcota including descriptions for ten novel species: Archangium lansinium sp. nov., Myxococcus landrumus sp. nov., Nannocystis bai.</title>
        <authorList>
            <person name="Ahearne A."/>
            <person name="Stevens C."/>
            <person name="Dowd S."/>
        </authorList>
    </citation>
    <scope>NUCLEOTIDE SEQUENCE [LARGE SCALE GENOMIC DNA]</scope>
    <source>
        <strain evidence="3 4">NCWAL01</strain>
    </source>
</reference>
<evidence type="ECO:0000256" key="2">
    <source>
        <dbReference type="SAM" id="SignalP"/>
    </source>
</evidence>
<dbReference type="PROSITE" id="PS51257">
    <property type="entry name" value="PROKAR_LIPOPROTEIN"/>
    <property type="match status" value="1"/>
</dbReference>
<organism evidence="3 4">
    <name type="scientific">Stigmatella ashevillensis</name>
    <dbReference type="NCBI Taxonomy" id="2995309"/>
    <lineage>
        <taxon>Bacteria</taxon>
        <taxon>Pseudomonadati</taxon>
        <taxon>Myxococcota</taxon>
        <taxon>Myxococcia</taxon>
        <taxon>Myxococcales</taxon>
        <taxon>Cystobacterineae</taxon>
        <taxon>Archangiaceae</taxon>
        <taxon>Stigmatella</taxon>
    </lineage>
</organism>
<evidence type="ECO:0008006" key="5">
    <source>
        <dbReference type="Google" id="ProtNLM"/>
    </source>
</evidence>
<accession>A0ABT5DGM7</accession>
<dbReference type="EMBL" id="JAQNDM010000002">
    <property type="protein sequence ID" value="MDC0712826.1"/>
    <property type="molecule type" value="Genomic_DNA"/>
</dbReference>
<dbReference type="Proteomes" id="UP001221838">
    <property type="component" value="Unassembled WGS sequence"/>
</dbReference>
<gene>
    <name evidence="3" type="ORF">POL68_30475</name>
</gene>